<evidence type="ECO:0008006" key="4">
    <source>
        <dbReference type="Google" id="ProtNLM"/>
    </source>
</evidence>
<reference evidence="2" key="1">
    <citation type="submission" date="2021-03" db="EMBL/GenBank/DDBJ databases">
        <title>Ottowia sp. 27C isolated from the cloaca of a Giant Asian pond turtle (Heosemys grandis).</title>
        <authorList>
            <person name="Spergser J."/>
            <person name="Busse H.-J."/>
        </authorList>
    </citation>
    <scope>NUCLEOTIDE SEQUENCE</scope>
    <source>
        <strain evidence="2">27C</strain>
    </source>
</reference>
<evidence type="ECO:0000256" key="1">
    <source>
        <dbReference type="SAM" id="SignalP"/>
    </source>
</evidence>
<dbReference type="SUPFAM" id="SSF48695">
    <property type="entry name" value="Multiheme cytochromes"/>
    <property type="match status" value="1"/>
</dbReference>
<protein>
    <recommendedName>
        <fullName evidence="4">Doubled CXXCH motif domain-containing protein</fullName>
    </recommendedName>
</protein>
<accession>A0A975CJ32</accession>
<dbReference type="Gene3D" id="3.90.10.10">
    <property type="entry name" value="Cytochrome C3"/>
    <property type="match status" value="1"/>
</dbReference>
<dbReference type="KEGG" id="otd:J1M35_19100"/>
<sequence length="288" mass="31376">MTAPWLKFLSWSGVCMAMTMVLGACQDAGAPPTAATSSAASAPAPAVAPKPASYHAAKYDPIHFKPAIDKATDQQCLACHAEVLKPTVRKASLAGVPASDAKAWYQVTSTYQGEQDTFHRRHLETAMAKQLMNMRCTTCHEGNDPRDEAPGTSSTNFGHQTLRKMVNPETVCLKCHGKMNVEVMGLPGPWEQSKAAFQNNCMLCHAGIRTTRHQVNYLNAKAIEEAGKTNGDVCFGCHGGRSWYRTHYPYPRHAWPGMATEVPDWAKGRPTESEVRFISAAVNAGDKK</sequence>
<organism evidence="2 3">
    <name type="scientific">Ottowia testudinis</name>
    <dbReference type="NCBI Taxonomy" id="2816950"/>
    <lineage>
        <taxon>Bacteria</taxon>
        <taxon>Pseudomonadati</taxon>
        <taxon>Pseudomonadota</taxon>
        <taxon>Betaproteobacteria</taxon>
        <taxon>Burkholderiales</taxon>
        <taxon>Comamonadaceae</taxon>
        <taxon>Ottowia</taxon>
    </lineage>
</organism>
<dbReference type="AlphaFoldDB" id="A0A975CJ32"/>
<evidence type="ECO:0000313" key="2">
    <source>
        <dbReference type="EMBL" id="QTD45104.1"/>
    </source>
</evidence>
<proteinExistence type="predicted"/>
<evidence type="ECO:0000313" key="3">
    <source>
        <dbReference type="Proteomes" id="UP000663903"/>
    </source>
</evidence>
<feature type="chain" id="PRO_5036718458" description="Doubled CXXCH motif domain-containing protein" evidence="1">
    <location>
        <begin position="18"/>
        <end position="288"/>
    </location>
</feature>
<keyword evidence="1" id="KW-0732">Signal</keyword>
<dbReference type="RefSeq" id="WP_208008856.1">
    <property type="nucleotide sequence ID" value="NZ_CP071796.1"/>
</dbReference>
<name>A0A975CJ32_9BURK</name>
<dbReference type="InterPro" id="IPR036280">
    <property type="entry name" value="Multihaem_cyt_sf"/>
</dbReference>
<keyword evidence="3" id="KW-1185">Reference proteome</keyword>
<dbReference type="PROSITE" id="PS51257">
    <property type="entry name" value="PROKAR_LIPOPROTEIN"/>
    <property type="match status" value="1"/>
</dbReference>
<dbReference type="Proteomes" id="UP000663903">
    <property type="component" value="Chromosome"/>
</dbReference>
<dbReference type="EMBL" id="CP071796">
    <property type="protein sequence ID" value="QTD45104.1"/>
    <property type="molecule type" value="Genomic_DNA"/>
</dbReference>
<feature type="signal peptide" evidence="1">
    <location>
        <begin position="1"/>
        <end position="17"/>
    </location>
</feature>
<gene>
    <name evidence="2" type="ORF">J1M35_19100</name>
</gene>